<dbReference type="Proteomes" id="UP000308600">
    <property type="component" value="Unassembled WGS sequence"/>
</dbReference>
<organism evidence="1 2">
    <name type="scientific">Pluteus cervinus</name>
    <dbReference type="NCBI Taxonomy" id="181527"/>
    <lineage>
        <taxon>Eukaryota</taxon>
        <taxon>Fungi</taxon>
        <taxon>Dikarya</taxon>
        <taxon>Basidiomycota</taxon>
        <taxon>Agaricomycotina</taxon>
        <taxon>Agaricomycetes</taxon>
        <taxon>Agaricomycetidae</taxon>
        <taxon>Agaricales</taxon>
        <taxon>Pluteineae</taxon>
        <taxon>Pluteaceae</taxon>
        <taxon>Pluteus</taxon>
    </lineage>
</organism>
<gene>
    <name evidence="1" type="ORF">BDN72DRAFT_460787</name>
</gene>
<accession>A0ACD3A7A4</accession>
<proteinExistence type="predicted"/>
<name>A0ACD3A7A4_9AGAR</name>
<sequence length="250" mass="27928">MQMSEGDNNDGMAVIDVTDPNSPSYCFISSGRRRRVTVKNYKGGYDNEKDPEVSFTGISVIPIQSLAEVWPTEFTAKSENDPPLEPVLSLTQKVPLLADLMLEPALDKSLRNNDQEELLRLLLPHKIDKIREILRSGGQNPMLDGSVFLLSNILKDTKDQKVLHLSGLHLTTQQVLSLIPVDAEIEVINLSHNHAAEIDIIEQLLARYRSLRRLVLLDTCIPEGDVVALLKAKPSLLRLGSYKHFSSIRS</sequence>
<evidence type="ECO:0000313" key="2">
    <source>
        <dbReference type="Proteomes" id="UP000308600"/>
    </source>
</evidence>
<keyword evidence="2" id="KW-1185">Reference proteome</keyword>
<reference evidence="1 2" key="1">
    <citation type="journal article" date="2019" name="Nat. Ecol. Evol.">
        <title>Megaphylogeny resolves global patterns of mushroom evolution.</title>
        <authorList>
            <person name="Varga T."/>
            <person name="Krizsan K."/>
            <person name="Foldi C."/>
            <person name="Dima B."/>
            <person name="Sanchez-Garcia M."/>
            <person name="Sanchez-Ramirez S."/>
            <person name="Szollosi G.J."/>
            <person name="Szarkandi J.G."/>
            <person name="Papp V."/>
            <person name="Albert L."/>
            <person name="Andreopoulos W."/>
            <person name="Angelini C."/>
            <person name="Antonin V."/>
            <person name="Barry K.W."/>
            <person name="Bougher N.L."/>
            <person name="Buchanan P."/>
            <person name="Buyck B."/>
            <person name="Bense V."/>
            <person name="Catcheside P."/>
            <person name="Chovatia M."/>
            <person name="Cooper J."/>
            <person name="Damon W."/>
            <person name="Desjardin D."/>
            <person name="Finy P."/>
            <person name="Geml J."/>
            <person name="Haridas S."/>
            <person name="Hughes K."/>
            <person name="Justo A."/>
            <person name="Karasinski D."/>
            <person name="Kautmanova I."/>
            <person name="Kiss B."/>
            <person name="Kocsube S."/>
            <person name="Kotiranta H."/>
            <person name="LaButti K.M."/>
            <person name="Lechner B.E."/>
            <person name="Liimatainen K."/>
            <person name="Lipzen A."/>
            <person name="Lukacs Z."/>
            <person name="Mihaltcheva S."/>
            <person name="Morgado L.N."/>
            <person name="Niskanen T."/>
            <person name="Noordeloos M.E."/>
            <person name="Ohm R.A."/>
            <person name="Ortiz-Santana B."/>
            <person name="Ovrebo C."/>
            <person name="Racz N."/>
            <person name="Riley R."/>
            <person name="Savchenko A."/>
            <person name="Shiryaev A."/>
            <person name="Soop K."/>
            <person name="Spirin V."/>
            <person name="Szebenyi C."/>
            <person name="Tomsovsky M."/>
            <person name="Tulloss R.E."/>
            <person name="Uehling J."/>
            <person name="Grigoriev I.V."/>
            <person name="Vagvolgyi C."/>
            <person name="Papp T."/>
            <person name="Martin F.M."/>
            <person name="Miettinen O."/>
            <person name="Hibbett D.S."/>
            <person name="Nagy L.G."/>
        </authorList>
    </citation>
    <scope>NUCLEOTIDE SEQUENCE [LARGE SCALE GENOMIC DNA]</scope>
    <source>
        <strain evidence="1 2">NL-1719</strain>
    </source>
</reference>
<evidence type="ECO:0000313" key="1">
    <source>
        <dbReference type="EMBL" id="TFK61421.1"/>
    </source>
</evidence>
<dbReference type="EMBL" id="ML208661">
    <property type="protein sequence ID" value="TFK61421.1"/>
    <property type="molecule type" value="Genomic_DNA"/>
</dbReference>
<protein>
    <submittedName>
        <fullName evidence="1">Uncharacterized protein</fullName>
    </submittedName>
</protein>